<sequence>MDPLYASKITCSCCEATFQTSRVRPSFKKALRTDTDFCCYFGEVNPDYYVVRICPYCGFASTENFKPKLLEREKRAYLDKIGTHWVRRDYGGQRTAEVALETYKLALLTAQTVKESDRIIAGLLHHIAWLYRYDGNKAMEDKFLGFALEAYVDVYKSETISYNNARLLYLIGELYRRLGNYNEAVRWFSRVIHDKRITDSSMIRASREQWMVIREDMTRSGQELPEEMKLSGA</sequence>
<dbReference type="PROSITE" id="PS50005">
    <property type="entry name" value="TPR"/>
    <property type="match status" value="1"/>
</dbReference>
<protein>
    <submittedName>
        <fullName evidence="2">DUF2225 domain-containing protein</fullName>
    </submittedName>
</protein>
<dbReference type="EMBL" id="JACJVQ010000002">
    <property type="protein sequence ID" value="MBB6632802.1"/>
    <property type="molecule type" value="Genomic_DNA"/>
</dbReference>
<dbReference type="Gene3D" id="1.25.40.10">
    <property type="entry name" value="Tetratricopeptide repeat domain"/>
    <property type="match status" value="1"/>
</dbReference>
<dbReference type="InterPro" id="IPR018708">
    <property type="entry name" value="DUF2225"/>
</dbReference>
<dbReference type="SUPFAM" id="SSF48452">
    <property type="entry name" value="TPR-like"/>
    <property type="match status" value="1"/>
</dbReference>
<dbReference type="Pfam" id="PF09986">
    <property type="entry name" value="DUF2225"/>
    <property type="match status" value="1"/>
</dbReference>
<gene>
    <name evidence="2" type="ORF">H7B67_01505</name>
</gene>
<name>A0A841SNP1_9BACL</name>
<keyword evidence="3" id="KW-1185">Reference proteome</keyword>
<accession>A0A841SNP1</accession>
<dbReference type="InterPro" id="IPR011990">
    <property type="entry name" value="TPR-like_helical_dom_sf"/>
</dbReference>
<comment type="caution">
    <text evidence="2">The sequence shown here is derived from an EMBL/GenBank/DDBJ whole genome shotgun (WGS) entry which is preliminary data.</text>
</comment>
<dbReference type="Proteomes" id="UP000535838">
    <property type="component" value="Unassembled WGS sequence"/>
</dbReference>
<evidence type="ECO:0000313" key="3">
    <source>
        <dbReference type="Proteomes" id="UP000535838"/>
    </source>
</evidence>
<evidence type="ECO:0000313" key="2">
    <source>
        <dbReference type="EMBL" id="MBB6632802.1"/>
    </source>
</evidence>
<reference evidence="2 3" key="1">
    <citation type="submission" date="2020-08" db="EMBL/GenBank/DDBJ databases">
        <title>Cohnella phylogeny.</title>
        <authorList>
            <person name="Dunlap C."/>
        </authorList>
    </citation>
    <scope>NUCLEOTIDE SEQUENCE [LARGE SCALE GENOMIC DNA]</scope>
    <source>
        <strain evidence="2 3">DSM 25241</strain>
    </source>
</reference>
<dbReference type="InterPro" id="IPR019734">
    <property type="entry name" value="TPR_rpt"/>
</dbReference>
<dbReference type="RefSeq" id="WP_185118033.1">
    <property type="nucleotide sequence ID" value="NZ_JACJVQ010000002.1"/>
</dbReference>
<organism evidence="2 3">
    <name type="scientific">Cohnella thailandensis</name>
    <dbReference type="NCBI Taxonomy" id="557557"/>
    <lineage>
        <taxon>Bacteria</taxon>
        <taxon>Bacillati</taxon>
        <taxon>Bacillota</taxon>
        <taxon>Bacilli</taxon>
        <taxon>Bacillales</taxon>
        <taxon>Paenibacillaceae</taxon>
        <taxon>Cohnella</taxon>
    </lineage>
</organism>
<keyword evidence="1" id="KW-0802">TPR repeat</keyword>
<evidence type="ECO:0000256" key="1">
    <source>
        <dbReference type="PROSITE-ProRule" id="PRU00339"/>
    </source>
</evidence>
<feature type="repeat" description="TPR" evidence="1">
    <location>
        <begin position="165"/>
        <end position="198"/>
    </location>
</feature>
<proteinExistence type="predicted"/>
<dbReference type="AlphaFoldDB" id="A0A841SNP1"/>